<evidence type="ECO:0000313" key="2">
    <source>
        <dbReference type="EMBL" id="PQJ69227.1"/>
    </source>
</evidence>
<reference evidence="2 3" key="1">
    <citation type="submission" date="2016-12" db="EMBL/GenBank/DDBJ databases">
        <title>Trade-off between light-utilization and light-protection in marine flavobacteria.</title>
        <authorList>
            <person name="Kumagai Y."/>
            <person name="Yoshizawa S."/>
            <person name="Kogure K."/>
            <person name="Iwasaki W."/>
        </authorList>
    </citation>
    <scope>NUCLEOTIDE SEQUENCE [LARGE SCALE GENOMIC DNA]</scope>
    <source>
        <strain evidence="2 3">KCTC 12100</strain>
    </source>
</reference>
<dbReference type="AlphaFoldDB" id="A0A2P6C8H4"/>
<keyword evidence="1" id="KW-0175">Coiled coil</keyword>
<protein>
    <submittedName>
        <fullName evidence="2">GAF domain-containing protein</fullName>
    </submittedName>
</protein>
<name>A0A2P6C8H4_9FLAO</name>
<evidence type="ECO:0000313" key="3">
    <source>
        <dbReference type="Proteomes" id="UP000247345"/>
    </source>
</evidence>
<proteinExistence type="predicted"/>
<feature type="coiled-coil region" evidence="1">
    <location>
        <begin position="558"/>
        <end position="592"/>
    </location>
</feature>
<gene>
    <name evidence="2" type="ORF">BTO14_14480</name>
</gene>
<keyword evidence="3" id="KW-1185">Reference proteome</keyword>
<dbReference type="OrthoDB" id="627374at2"/>
<sequence length="795" mass="92137">MKIIKSNLISEAELPLQLNVSFNKVFTLFKKYADTEYAKHPFHSSAKEMVTLINLYPELNDGFSDYTLLEKYKDQINLLLNPLFPEPLLLNEIKAASIPFSFTSFKFTDRFEDILKNAGDDYQLTVRNFEDDSMYIMACTFILGYVYGFKVDVKRPFYFDIPDKTTGTMKYYRTTFNADFSEITATDKAPLLTEKDFKELLNNFDNIALWKEKFPPNSYIFKGFGLISLFDVTSEEMLSSIKANLLEGATDLIPKLQSNLRDFYSIKDLKLGYSIFDNINTKICETKVNKSNSLILNHGAEINCNSGYFCNAIMEKVFENHETFIISDIEQYGINTNHNPFSQNLQENGIQSIILIPIKATNNGDLALLEIASPRAYDLNSVNINKLKDIIPVFEAAVKRTSEERQNILEATIQENYTSIHHSVKWRFYEAAEKYHVTRQIDKNAKLDEIVFNNVYPLFGQSDIKGSSEARNLAIKEDLTTQLSLAITVLKDACQSEKLPIYNELMFRVASYLKDVKKGLSAGDEVSILDFLSREIYPVFNHIKNINKTLSQKVSIYMNRLDKKLNVVYEKRKEYENSVTLLNDKLAKFLDNKQIQAQEMYPHYFERYKTDGVEYNMYIGQSITKSKTFDSLYLYNLRLWQLQTTYEMENLAFYERKNMKHDLRVASLILVHSTAMAIKFRMDEKQFDVDGAYNIRYEIIKKRIDKAHIKGTKDRLTVPGKIAIVYSQNKDALEYVKYINYLQSKKQLGTIEFLDLEDLQGVSGLKALRVEVLYQTNFNENQTITFNDLMKEIEA</sequence>
<dbReference type="Proteomes" id="UP000247345">
    <property type="component" value="Unassembled WGS sequence"/>
</dbReference>
<organism evidence="2 3">
    <name type="scientific">Polaribacter butkevichii</name>
    <dbReference type="NCBI Taxonomy" id="218490"/>
    <lineage>
        <taxon>Bacteria</taxon>
        <taxon>Pseudomonadati</taxon>
        <taxon>Bacteroidota</taxon>
        <taxon>Flavobacteriia</taxon>
        <taxon>Flavobacteriales</taxon>
        <taxon>Flavobacteriaceae</taxon>
    </lineage>
</organism>
<comment type="caution">
    <text evidence="2">The sequence shown here is derived from an EMBL/GenBank/DDBJ whole genome shotgun (WGS) entry which is preliminary data.</text>
</comment>
<accession>A0A2P6C8H4</accession>
<evidence type="ECO:0000256" key="1">
    <source>
        <dbReference type="SAM" id="Coils"/>
    </source>
</evidence>
<dbReference type="RefSeq" id="WP_105050158.1">
    <property type="nucleotide sequence ID" value="NZ_CP150661.1"/>
</dbReference>
<dbReference type="EMBL" id="MSCK01000002">
    <property type="protein sequence ID" value="PQJ69227.1"/>
    <property type="molecule type" value="Genomic_DNA"/>
</dbReference>